<accession>A0A6J7I5E5</accession>
<name>A0A6J7I5E5_9ZZZZ</name>
<organism evidence="2">
    <name type="scientific">freshwater metagenome</name>
    <dbReference type="NCBI Taxonomy" id="449393"/>
    <lineage>
        <taxon>unclassified sequences</taxon>
        <taxon>metagenomes</taxon>
        <taxon>ecological metagenomes</taxon>
    </lineage>
</organism>
<sequence length="73" mass="7417">MESCGPNPARPGDVAIGTLTELVPVTGLVENFSPMPRIAPPPLGRDDEGGETRKESVSAAGCGAARSVMPSPD</sequence>
<reference evidence="2" key="1">
    <citation type="submission" date="2020-05" db="EMBL/GenBank/DDBJ databases">
        <authorList>
            <person name="Chiriac C."/>
            <person name="Salcher M."/>
            <person name="Ghai R."/>
            <person name="Kavagutti S V."/>
        </authorList>
    </citation>
    <scope>NUCLEOTIDE SEQUENCE</scope>
</reference>
<evidence type="ECO:0000313" key="2">
    <source>
        <dbReference type="EMBL" id="CAB4925969.1"/>
    </source>
</evidence>
<evidence type="ECO:0000256" key="1">
    <source>
        <dbReference type="SAM" id="MobiDB-lite"/>
    </source>
</evidence>
<gene>
    <name evidence="2" type="ORF">UFOPK3472_03833</name>
</gene>
<protein>
    <submittedName>
        <fullName evidence="2">Unannotated protein</fullName>
    </submittedName>
</protein>
<dbReference type="EMBL" id="CAFBLX010000413">
    <property type="protein sequence ID" value="CAB4925969.1"/>
    <property type="molecule type" value="Genomic_DNA"/>
</dbReference>
<dbReference type="AlphaFoldDB" id="A0A6J7I5E5"/>
<proteinExistence type="predicted"/>
<feature type="compositionally biased region" description="Basic and acidic residues" evidence="1">
    <location>
        <begin position="44"/>
        <end position="56"/>
    </location>
</feature>
<feature type="region of interest" description="Disordered" evidence="1">
    <location>
        <begin position="33"/>
        <end position="73"/>
    </location>
</feature>